<keyword evidence="4" id="KW-1185">Reference proteome</keyword>
<dbReference type="Proteomes" id="UP000770785">
    <property type="component" value="Unassembled WGS sequence"/>
</dbReference>
<keyword evidence="1" id="KW-0732">Signal</keyword>
<evidence type="ECO:0000313" key="4">
    <source>
        <dbReference type="Proteomes" id="UP000770785"/>
    </source>
</evidence>
<feature type="chain" id="PRO_5045106684" description="DUF4296 domain-containing protein" evidence="1">
    <location>
        <begin position="20"/>
        <end position="107"/>
    </location>
</feature>
<dbReference type="Pfam" id="PF14129">
    <property type="entry name" value="DUF4296"/>
    <property type="match status" value="1"/>
</dbReference>
<proteinExistence type="predicted"/>
<dbReference type="InterPro" id="IPR025381">
    <property type="entry name" value="DUF4296"/>
</dbReference>
<name>A0ABX0X8Q9_9BACT</name>
<sequence>MKFLPTLLFPVLLCTCASASVGDPPVDLNALAPILTDLQLAESLTNEVPVVLRDSMREVYYDNVLSDHQTTRAEFDSLMWIVRQEPVWVDSLYTQVGEMLSVRAVEE</sequence>
<protein>
    <recommendedName>
        <fullName evidence="2">DUF4296 domain-containing protein</fullName>
    </recommendedName>
</protein>
<dbReference type="EMBL" id="JAATJH010000001">
    <property type="protein sequence ID" value="NJC25378.1"/>
    <property type="molecule type" value="Genomic_DNA"/>
</dbReference>
<gene>
    <name evidence="3" type="ORF">GGR27_000859</name>
</gene>
<organism evidence="3 4">
    <name type="scientific">Neolewinella antarctica</name>
    <dbReference type="NCBI Taxonomy" id="442734"/>
    <lineage>
        <taxon>Bacteria</taxon>
        <taxon>Pseudomonadati</taxon>
        <taxon>Bacteroidota</taxon>
        <taxon>Saprospiria</taxon>
        <taxon>Saprospirales</taxon>
        <taxon>Lewinellaceae</taxon>
        <taxon>Neolewinella</taxon>
    </lineage>
</organism>
<evidence type="ECO:0000259" key="2">
    <source>
        <dbReference type="Pfam" id="PF14129"/>
    </source>
</evidence>
<accession>A0ABX0X8Q9</accession>
<comment type="caution">
    <text evidence="3">The sequence shown here is derived from an EMBL/GenBank/DDBJ whole genome shotgun (WGS) entry which is preliminary data.</text>
</comment>
<dbReference type="RefSeq" id="WP_168036132.1">
    <property type="nucleotide sequence ID" value="NZ_JAATJH010000001.1"/>
</dbReference>
<feature type="domain" description="DUF4296" evidence="2">
    <location>
        <begin position="30"/>
        <end position="103"/>
    </location>
</feature>
<feature type="signal peptide" evidence="1">
    <location>
        <begin position="1"/>
        <end position="19"/>
    </location>
</feature>
<evidence type="ECO:0000256" key="1">
    <source>
        <dbReference type="SAM" id="SignalP"/>
    </source>
</evidence>
<evidence type="ECO:0000313" key="3">
    <source>
        <dbReference type="EMBL" id="NJC25378.1"/>
    </source>
</evidence>
<reference evidence="3 4" key="1">
    <citation type="submission" date="2020-03" db="EMBL/GenBank/DDBJ databases">
        <title>Genomic Encyclopedia of Type Strains, Phase IV (KMG-IV): sequencing the most valuable type-strain genomes for metagenomic binning, comparative biology and taxonomic classification.</title>
        <authorList>
            <person name="Goeker M."/>
        </authorList>
    </citation>
    <scope>NUCLEOTIDE SEQUENCE [LARGE SCALE GENOMIC DNA]</scope>
    <source>
        <strain evidence="3 4">DSM 105096</strain>
    </source>
</reference>